<dbReference type="PANTHER" id="PTHR46621:SF1">
    <property type="entry name" value="SNRNA-ACTIVATING PROTEIN COMPLEX SUBUNIT 4"/>
    <property type="match status" value="1"/>
</dbReference>
<dbReference type="GO" id="GO:0042795">
    <property type="term" value="P:snRNA transcription by RNA polymerase II"/>
    <property type="evidence" value="ECO:0007669"/>
    <property type="project" value="TreeGrafter"/>
</dbReference>
<evidence type="ECO:0000313" key="9">
    <source>
        <dbReference type="EMBL" id="EFJ46229.1"/>
    </source>
</evidence>
<evidence type="ECO:0000256" key="2">
    <source>
        <dbReference type="ARBA" id="ARBA00023125"/>
    </source>
</evidence>
<dbReference type="SUPFAM" id="SSF46689">
    <property type="entry name" value="Homeodomain-like"/>
    <property type="match status" value="2"/>
</dbReference>
<protein>
    <submittedName>
        <fullName evidence="9">Uncharacterized protein</fullName>
    </submittedName>
</protein>
<feature type="domain" description="HTH myb-type" evidence="8">
    <location>
        <begin position="601"/>
        <end position="654"/>
    </location>
</feature>
<dbReference type="GO" id="GO:0019185">
    <property type="term" value="C:snRNA-activating protein complex"/>
    <property type="evidence" value="ECO:0007669"/>
    <property type="project" value="TreeGrafter"/>
</dbReference>
<feature type="domain" description="Myb-like" evidence="6">
    <location>
        <begin position="490"/>
        <end position="541"/>
    </location>
</feature>
<reference evidence="9 10" key="1">
    <citation type="journal article" date="2010" name="Science">
        <title>Genomic analysis of organismal complexity in the multicellular green alga Volvox carteri.</title>
        <authorList>
            <person name="Prochnik S.E."/>
            <person name="Umen J."/>
            <person name="Nedelcu A.M."/>
            <person name="Hallmann A."/>
            <person name="Miller S.M."/>
            <person name="Nishii I."/>
            <person name="Ferris P."/>
            <person name="Kuo A."/>
            <person name="Mitros T."/>
            <person name="Fritz-Laylin L.K."/>
            <person name="Hellsten U."/>
            <person name="Chapman J."/>
            <person name="Simakov O."/>
            <person name="Rensing S.A."/>
            <person name="Terry A."/>
            <person name="Pangilinan J."/>
            <person name="Kapitonov V."/>
            <person name="Jurka J."/>
            <person name="Salamov A."/>
            <person name="Shapiro H."/>
            <person name="Schmutz J."/>
            <person name="Grimwood J."/>
            <person name="Lindquist E."/>
            <person name="Lucas S."/>
            <person name="Grigoriev I.V."/>
            <person name="Schmitt R."/>
            <person name="Kirk D."/>
            <person name="Rokhsar D.S."/>
        </authorList>
    </citation>
    <scope>NUCLEOTIDE SEQUENCE [LARGE SCALE GENOMIC DNA]</scope>
    <source>
        <strain evidence="10">f. Nagariensis / Eve</strain>
    </source>
</reference>
<dbReference type="PROSITE" id="PS51294">
    <property type="entry name" value="HTH_MYB"/>
    <property type="match status" value="4"/>
</dbReference>
<feature type="region of interest" description="Disordered" evidence="5">
    <location>
        <begin position="656"/>
        <end position="851"/>
    </location>
</feature>
<dbReference type="CDD" id="cd00167">
    <property type="entry name" value="SANT"/>
    <property type="match status" value="4"/>
</dbReference>
<dbReference type="KEGG" id="vcn:VOLCADRAFT_93469"/>
<feature type="compositionally biased region" description="Low complexity" evidence="5">
    <location>
        <begin position="40"/>
        <end position="51"/>
    </location>
</feature>
<feature type="region of interest" description="Disordered" evidence="5">
    <location>
        <begin position="33"/>
        <end position="107"/>
    </location>
</feature>
<dbReference type="GO" id="GO:0000978">
    <property type="term" value="F:RNA polymerase II cis-regulatory region sequence-specific DNA binding"/>
    <property type="evidence" value="ECO:0007669"/>
    <property type="project" value="TreeGrafter"/>
</dbReference>
<dbReference type="PROSITE" id="PS51293">
    <property type="entry name" value="SANT"/>
    <property type="match status" value="1"/>
</dbReference>
<dbReference type="Proteomes" id="UP000001058">
    <property type="component" value="Unassembled WGS sequence"/>
</dbReference>
<dbReference type="InterPro" id="IPR017930">
    <property type="entry name" value="Myb_dom"/>
</dbReference>
<dbReference type="PANTHER" id="PTHR46621">
    <property type="entry name" value="SNRNA-ACTIVATING PROTEIN COMPLEX SUBUNIT 4"/>
    <property type="match status" value="1"/>
</dbReference>
<dbReference type="InterPro" id="IPR017884">
    <property type="entry name" value="SANT_dom"/>
</dbReference>
<dbReference type="SMART" id="SM00717">
    <property type="entry name" value="SANT"/>
    <property type="match status" value="4"/>
</dbReference>
<feature type="domain" description="Myb-like" evidence="6">
    <location>
        <begin position="443"/>
        <end position="479"/>
    </location>
</feature>
<evidence type="ECO:0000259" key="7">
    <source>
        <dbReference type="PROSITE" id="PS51293"/>
    </source>
</evidence>
<feature type="compositionally biased region" description="Low complexity" evidence="5">
    <location>
        <begin position="94"/>
        <end position="107"/>
    </location>
</feature>
<name>D8U274_VOLCA</name>
<dbReference type="InterPro" id="IPR001005">
    <property type="entry name" value="SANT/Myb"/>
</dbReference>
<evidence type="ECO:0000313" key="10">
    <source>
        <dbReference type="Proteomes" id="UP000001058"/>
    </source>
</evidence>
<feature type="domain" description="SANT" evidence="7">
    <location>
        <begin position="547"/>
        <end position="593"/>
    </location>
</feature>
<keyword evidence="10" id="KW-1185">Reference proteome</keyword>
<evidence type="ECO:0000256" key="5">
    <source>
        <dbReference type="SAM" id="MobiDB-lite"/>
    </source>
</evidence>
<feature type="compositionally biased region" description="Acidic residues" evidence="5">
    <location>
        <begin position="134"/>
        <end position="150"/>
    </location>
</feature>
<keyword evidence="2" id="KW-0238">DNA-binding</keyword>
<dbReference type="InterPro" id="IPR009057">
    <property type="entry name" value="Homeodomain-like_sf"/>
</dbReference>
<gene>
    <name evidence="9" type="ORF">VOLCADRAFT_93469</name>
</gene>
<evidence type="ECO:0000256" key="4">
    <source>
        <dbReference type="ARBA" id="ARBA00023242"/>
    </source>
</evidence>
<keyword evidence="3" id="KW-0804">Transcription</keyword>
<dbReference type="GO" id="GO:0042796">
    <property type="term" value="P:snRNA transcription by RNA polymerase III"/>
    <property type="evidence" value="ECO:0007669"/>
    <property type="project" value="TreeGrafter"/>
</dbReference>
<dbReference type="Gene3D" id="1.10.10.60">
    <property type="entry name" value="Homeodomain-like"/>
    <property type="match status" value="4"/>
</dbReference>
<evidence type="ECO:0000259" key="6">
    <source>
        <dbReference type="PROSITE" id="PS50090"/>
    </source>
</evidence>
<dbReference type="RefSeq" id="XP_002952676.1">
    <property type="nucleotide sequence ID" value="XM_002952630.1"/>
</dbReference>
<sequence>MDAPYADVDDDEEDYFRNLDALLSSHQALKSILGGTVSGQPQPHQYTPHQPSRAPAVRQPPHSNGDHDESGSEGIEGDDDSEYEPSSEPESESALEQMEAAEAAARGVLDAEADIDQLVGDADDAGGIAGGDNDGFEEGEGEGEEDECNNGDDGGGGSSDADRDLESYIVRPPGEVLPPGSRLERLYAALDTNREIQRQLSLMLERLDMHSNTSYLLERRVREQKVVTKPRTAEQRAIGGWPPQTSRFWRVAGALPAPTSEWTRLAAAQQLPLRPYDRVRWPLRFVDALNKGLTLEVQSILTKQLLDRIQQQQQQRAAAGGGGGGEDRAAGRGAAAAAAAADGAPAAGATAAAATAAGAGALPTDMQSLQEQLQRIAAELLSPPGMCPLAAGSVRPDGPEAIPVILKLDDEAWARVAASHRVGRSGTECAAYYRHNLRPGLQWPLEESRRLMELAEKYGRRHWNKVAAELGTGRTAGQCLAHCLRWSRYDRRPERSVWSGEDDVALEALVAKYGTDWVAVAEGFGGRFDRHQVRDRWYGVMTASGPRRVGKWSADEDAQLVKAVDELGQKWTAVARHVVGRTARQCRERYVNLLQPGLKFGPFSKEEQKVLAEACRELQAAYGRITWARVAERLPGRTDDQCSRAYEGLVKHDKAHIGHKRGGGSHQLLQDPGGGSSRARNARKRRRSGGVEEGGAEEATETGGEEDHRAGLPDQEGQGALGASGPGGAAATSPQVTEGEGGVEGDGGGSGGGEGAAGGRVVEGRDGEEQQMVGPRRRRGRSSAAGAAGAGAVAAAAGAAAAPQRRRSAAVARAPWRQQRRRRRGEEETEADEIGKGGPGSAVEEQDGQHE</sequence>
<feature type="domain" description="HTH myb-type" evidence="8">
    <location>
        <begin position="495"/>
        <end position="545"/>
    </location>
</feature>
<feature type="compositionally biased region" description="Acidic residues" evidence="5">
    <location>
        <begin position="75"/>
        <end position="93"/>
    </location>
</feature>
<feature type="domain" description="HTH myb-type" evidence="8">
    <location>
        <begin position="550"/>
        <end position="598"/>
    </location>
</feature>
<organism evidence="10">
    <name type="scientific">Volvox carteri f. nagariensis</name>
    <dbReference type="NCBI Taxonomy" id="3068"/>
    <lineage>
        <taxon>Eukaryota</taxon>
        <taxon>Viridiplantae</taxon>
        <taxon>Chlorophyta</taxon>
        <taxon>core chlorophytes</taxon>
        <taxon>Chlorophyceae</taxon>
        <taxon>CS clade</taxon>
        <taxon>Chlamydomonadales</taxon>
        <taxon>Volvocaceae</taxon>
        <taxon>Volvox</taxon>
    </lineage>
</organism>
<dbReference type="eggNOG" id="KOG0048">
    <property type="taxonomic scope" value="Eukaryota"/>
</dbReference>
<accession>D8U274</accession>
<proteinExistence type="predicted"/>
<dbReference type="GeneID" id="9627423"/>
<keyword evidence="4" id="KW-0539">Nucleus</keyword>
<dbReference type="AlphaFoldDB" id="D8U274"/>
<evidence type="ECO:0000256" key="3">
    <source>
        <dbReference type="ARBA" id="ARBA00023163"/>
    </source>
</evidence>
<evidence type="ECO:0000256" key="1">
    <source>
        <dbReference type="ARBA" id="ARBA00023015"/>
    </source>
</evidence>
<dbReference type="InterPro" id="IPR051575">
    <property type="entry name" value="Myb-like_DNA-bd"/>
</dbReference>
<dbReference type="Pfam" id="PF00249">
    <property type="entry name" value="Myb_DNA-binding"/>
    <property type="match status" value="4"/>
</dbReference>
<evidence type="ECO:0000259" key="8">
    <source>
        <dbReference type="PROSITE" id="PS51294"/>
    </source>
</evidence>
<dbReference type="EMBL" id="GL378352">
    <property type="protein sequence ID" value="EFJ46229.1"/>
    <property type="molecule type" value="Genomic_DNA"/>
</dbReference>
<dbReference type="GO" id="GO:0001006">
    <property type="term" value="F:RNA polymerase III type 3 promoter sequence-specific DNA binding"/>
    <property type="evidence" value="ECO:0007669"/>
    <property type="project" value="TreeGrafter"/>
</dbReference>
<feature type="compositionally biased region" description="Low complexity" evidence="5">
    <location>
        <begin position="782"/>
        <end position="817"/>
    </location>
</feature>
<feature type="domain" description="Myb-like" evidence="6">
    <location>
        <begin position="595"/>
        <end position="650"/>
    </location>
</feature>
<feature type="compositionally biased region" description="Gly residues" evidence="5">
    <location>
        <begin position="719"/>
        <end position="728"/>
    </location>
</feature>
<feature type="compositionally biased region" description="Gly residues" evidence="5">
    <location>
        <begin position="739"/>
        <end position="758"/>
    </location>
</feature>
<keyword evidence="1" id="KW-0805">Transcription regulation</keyword>
<feature type="region of interest" description="Disordered" evidence="5">
    <location>
        <begin position="121"/>
        <end position="164"/>
    </location>
</feature>
<feature type="domain" description="Myb-like" evidence="6">
    <location>
        <begin position="544"/>
        <end position="594"/>
    </location>
</feature>
<feature type="compositionally biased region" description="Acidic residues" evidence="5">
    <location>
        <begin position="694"/>
        <end position="704"/>
    </location>
</feature>
<feature type="domain" description="HTH myb-type" evidence="8">
    <location>
        <begin position="446"/>
        <end position="494"/>
    </location>
</feature>
<dbReference type="OrthoDB" id="515134at2759"/>
<dbReference type="InParanoid" id="D8U274"/>
<dbReference type="PROSITE" id="PS50090">
    <property type="entry name" value="MYB_LIKE"/>
    <property type="match status" value="4"/>
</dbReference>